<comment type="caution">
    <text evidence="3">The sequence shown here is derived from an EMBL/GenBank/DDBJ whole genome shotgun (WGS) entry which is preliminary data.</text>
</comment>
<dbReference type="Proteomes" id="UP000193942">
    <property type="component" value="Unassembled WGS sequence"/>
</dbReference>
<evidence type="ECO:0000256" key="1">
    <source>
        <dbReference type="SAM" id="MobiDB-lite"/>
    </source>
</evidence>
<organism evidence="3 4">
    <name type="scientific">Escherichia coli TA447</name>
    <dbReference type="NCBI Taxonomy" id="656447"/>
    <lineage>
        <taxon>Bacteria</taxon>
        <taxon>Pseudomonadati</taxon>
        <taxon>Pseudomonadota</taxon>
        <taxon>Gammaproteobacteria</taxon>
        <taxon>Enterobacterales</taxon>
        <taxon>Enterobacteriaceae</taxon>
        <taxon>Escherichia</taxon>
    </lineage>
</organism>
<protein>
    <submittedName>
        <fullName evidence="3">Repressor protein CI</fullName>
    </submittedName>
</protein>
<dbReference type="InterPro" id="IPR009061">
    <property type="entry name" value="DNA-bd_dom_put_sf"/>
</dbReference>
<sequence>MKSLGFEMMSFEIKEWFNAKELEGMPGVPKLATNITRKAVAEDWVKRQRHGGKGVAFEYHINSLPEETRRAIKGASLSDKPVHTSIAHTVDERLIYAMSLLTPDEQAAAVEIIRVAGIKGLMPAIVSKDKALEALGVTVEQQKTLQTLQSLPPEKVREILSQYEDKEHNLPARESDVKKAV</sequence>
<evidence type="ECO:0000259" key="2">
    <source>
        <dbReference type="PROSITE" id="PS51702"/>
    </source>
</evidence>
<feature type="region of interest" description="Disordered" evidence="1">
    <location>
        <begin position="162"/>
        <end position="181"/>
    </location>
</feature>
<feature type="domain" description="HTH Mu-type" evidence="2">
    <location>
        <begin position="13"/>
        <end position="80"/>
    </location>
</feature>
<dbReference type="Pfam" id="PF02316">
    <property type="entry name" value="HTH_Tnp_Mu_1"/>
    <property type="match status" value="1"/>
</dbReference>
<dbReference type="InterPro" id="IPR036388">
    <property type="entry name" value="WH-like_DNA-bd_sf"/>
</dbReference>
<dbReference type="SUPFAM" id="SSF46955">
    <property type="entry name" value="Putative DNA-binding domain"/>
    <property type="match status" value="1"/>
</dbReference>
<dbReference type="InterPro" id="IPR003314">
    <property type="entry name" value="Mu-type_HTH"/>
</dbReference>
<dbReference type="PROSITE" id="PS51702">
    <property type="entry name" value="HTH_MU"/>
    <property type="match status" value="1"/>
</dbReference>
<name>A0A1X3J1N6_ECOLX</name>
<evidence type="ECO:0000313" key="4">
    <source>
        <dbReference type="Proteomes" id="UP000193942"/>
    </source>
</evidence>
<gene>
    <name evidence="3" type="ORF">ECXG_03260</name>
</gene>
<dbReference type="Gene3D" id="1.10.10.10">
    <property type="entry name" value="Winged helix-like DNA-binding domain superfamily/Winged helix DNA-binding domain"/>
    <property type="match status" value="1"/>
</dbReference>
<accession>A0A1X3J1N6</accession>
<dbReference type="GO" id="GO:0003677">
    <property type="term" value="F:DNA binding"/>
    <property type="evidence" value="ECO:0007669"/>
    <property type="project" value="InterPro"/>
</dbReference>
<dbReference type="AlphaFoldDB" id="A0A1X3J1N6"/>
<dbReference type="EMBL" id="ADIZ01000017">
    <property type="protein sequence ID" value="OSK94395.1"/>
    <property type="molecule type" value="Genomic_DNA"/>
</dbReference>
<evidence type="ECO:0000313" key="3">
    <source>
        <dbReference type="EMBL" id="OSK94395.1"/>
    </source>
</evidence>
<proteinExistence type="predicted"/>
<reference evidence="3 4" key="1">
    <citation type="submission" date="2010-04" db="EMBL/GenBank/DDBJ databases">
        <title>The Genome Sequence of Escherichia coli TA447.</title>
        <authorList>
            <consortium name="The Broad Institute Genome Sequencing Platform"/>
            <consortium name="The Broad Institute Genome Sequencing Center for Infectious Disease"/>
            <person name="Feldgarden M."/>
            <person name="Gordon D.M."/>
            <person name="Johnson J.R."/>
            <person name="Johnston B.D."/>
            <person name="Young S."/>
            <person name="Zeng Q."/>
            <person name="Koehrsen M."/>
            <person name="Alvarado L."/>
            <person name="Berlin A.M."/>
            <person name="Borenstein D."/>
            <person name="Chapman S.B."/>
            <person name="Chen Z."/>
            <person name="Engels R."/>
            <person name="Freedman E."/>
            <person name="Gellesch M."/>
            <person name="Goldberg J."/>
            <person name="Griggs A."/>
            <person name="Gujja S."/>
            <person name="Heilman E.R."/>
            <person name="Heiman D.I."/>
            <person name="Hepburn T.A."/>
            <person name="Howarth C."/>
            <person name="Jen D."/>
            <person name="Larson L."/>
            <person name="Mehta T."/>
            <person name="Park D."/>
            <person name="Pearson M."/>
            <person name="Richards J."/>
            <person name="Roberts A."/>
            <person name="Saif S."/>
            <person name="Shea T.D."/>
            <person name="Shenoy N."/>
            <person name="Sisk P."/>
            <person name="Stolte C."/>
            <person name="Sykes S.N."/>
            <person name="Walk T."/>
            <person name="White J."/>
            <person name="Yandava C."/>
            <person name="Haas B."/>
            <person name="Henn M.R."/>
            <person name="Nusbaum C."/>
            <person name="Birren B."/>
        </authorList>
    </citation>
    <scope>NUCLEOTIDE SEQUENCE [LARGE SCALE GENOMIC DNA]</scope>
    <source>
        <strain evidence="3 4">TA447</strain>
    </source>
</reference>